<protein>
    <submittedName>
        <fullName evidence="1">Uncharacterized protein</fullName>
    </submittedName>
</protein>
<name>A0A2P2Q7P7_RHIMU</name>
<proteinExistence type="predicted"/>
<dbReference type="AlphaFoldDB" id="A0A2P2Q7P7"/>
<accession>A0A2P2Q7P7</accession>
<evidence type="ECO:0000313" key="1">
    <source>
        <dbReference type="EMBL" id="MBX63002.1"/>
    </source>
</evidence>
<sequence>MEVHCISTELVFSRANDQTDGACNMNRKGEEVKESKISRETNRKRKIGF</sequence>
<dbReference type="EMBL" id="GGEC01082518">
    <property type="protein sequence ID" value="MBX63002.1"/>
    <property type="molecule type" value="Transcribed_RNA"/>
</dbReference>
<reference evidence="1" key="1">
    <citation type="submission" date="2018-02" db="EMBL/GenBank/DDBJ databases">
        <title>Rhizophora mucronata_Transcriptome.</title>
        <authorList>
            <person name="Meera S.P."/>
            <person name="Sreeshan A."/>
            <person name="Augustine A."/>
        </authorList>
    </citation>
    <scope>NUCLEOTIDE SEQUENCE</scope>
    <source>
        <tissue evidence="1">Leaf</tissue>
    </source>
</reference>
<organism evidence="1">
    <name type="scientific">Rhizophora mucronata</name>
    <name type="common">Asiatic mangrove</name>
    <dbReference type="NCBI Taxonomy" id="61149"/>
    <lineage>
        <taxon>Eukaryota</taxon>
        <taxon>Viridiplantae</taxon>
        <taxon>Streptophyta</taxon>
        <taxon>Embryophyta</taxon>
        <taxon>Tracheophyta</taxon>
        <taxon>Spermatophyta</taxon>
        <taxon>Magnoliopsida</taxon>
        <taxon>eudicotyledons</taxon>
        <taxon>Gunneridae</taxon>
        <taxon>Pentapetalae</taxon>
        <taxon>rosids</taxon>
        <taxon>fabids</taxon>
        <taxon>Malpighiales</taxon>
        <taxon>Rhizophoraceae</taxon>
        <taxon>Rhizophora</taxon>
    </lineage>
</organism>